<dbReference type="EMBL" id="WKAE01000214">
    <property type="protein sequence ID" value="MCF5631100.1"/>
    <property type="molecule type" value="Genomic_DNA"/>
</dbReference>
<dbReference type="AlphaFoldDB" id="A0A9Q4A6Q1"/>
<organism evidence="1 2">
    <name type="scientific">Pseudomonas syringae</name>
    <dbReference type="NCBI Taxonomy" id="317"/>
    <lineage>
        <taxon>Bacteria</taxon>
        <taxon>Pseudomonadati</taxon>
        <taxon>Pseudomonadota</taxon>
        <taxon>Gammaproteobacteria</taxon>
        <taxon>Pseudomonadales</taxon>
        <taxon>Pseudomonadaceae</taxon>
        <taxon>Pseudomonas</taxon>
    </lineage>
</organism>
<evidence type="ECO:0000313" key="1">
    <source>
        <dbReference type="EMBL" id="MCF5631100.1"/>
    </source>
</evidence>
<feature type="non-terminal residue" evidence="1">
    <location>
        <position position="47"/>
    </location>
</feature>
<accession>A0A9Q4A6Q1</accession>
<gene>
    <name evidence="1" type="ORF">GIV53_17695</name>
</gene>
<comment type="caution">
    <text evidence="1">The sequence shown here is derived from an EMBL/GenBank/DDBJ whole genome shotgun (WGS) entry which is preliminary data.</text>
</comment>
<dbReference type="Proteomes" id="UP000814010">
    <property type="component" value="Unassembled WGS sequence"/>
</dbReference>
<name>A0A9Q4A6Q1_PSESX</name>
<sequence length="47" mass="4890">MSGYPLKAALLTASLLGGLLAVVPASHAMGPFEVYELALRNDPTYLG</sequence>
<evidence type="ECO:0000313" key="2">
    <source>
        <dbReference type="Proteomes" id="UP000814010"/>
    </source>
</evidence>
<reference evidence="1" key="1">
    <citation type="submission" date="2019-11" db="EMBL/GenBank/DDBJ databases">
        <title>Epiphytic Pseudomonas syringae from cherry orchards.</title>
        <authorList>
            <person name="Hulin M.T."/>
        </authorList>
    </citation>
    <scope>NUCLEOTIDE SEQUENCE</scope>
    <source>
        <strain evidence="1">PA-2-5E</strain>
    </source>
</reference>
<proteinExistence type="predicted"/>
<protein>
    <submittedName>
        <fullName evidence="1">Peptidase</fullName>
    </submittedName>
</protein>